<dbReference type="Gene3D" id="2.40.50.90">
    <property type="match status" value="1"/>
</dbReference>
<dbReference type="Pfam" id="PF00565">
    <property type="entry name" value="SNase"/>
    <property type="match status" value="1"/>
</dbReference>
<keyword evidence="3" id="KW-0378">Hydrolase</keyword>
<dbReference type="GO" id="GO:0016787">
    <property type="term" value="F:hydrolase activity"/>
    <property type="evidence" value="ECO:0007669"/>
    <property type="project" value="UniProtKB-KW"/>
</dbReference>
<proteinExistence type="predicted"/>
<evidence type="ECO:0000259" key="4">
    <source>
        <dbReference type="PROSITE" id="PS50830"/>
    </source>
</evidence>
<keyword evidence="1" id="KW-0540">Nuclease</keyword>
<evidence type="ECO:0000313" key="5">
    <source>
        <dbReference type="EMBL" id="SFE66614.1"/>
    </source>
</evidence>
<gene>
    <name evidence="5" type="ORF">SAMN04489711_10437</name>
</gene>
<dbReference type="PANTHER" id="PTHR12302">
    <property type="entry name" value="EBNA2 BINDING PROTEIN P100"/>
    <property type="match status" value="1"/>
</dbReference>
<reference evidence="6" key="1">
    <citation type="submission" date="2016-10" db="EMBL/GenBank/DDBJ databases">
        <authorList>
            <person name="Varghese N."/>
            <person name="Submissions S."/>
        </authorList>
    </citation>
    <scope>NUCLEOTIDE SEQUENCE [LARGE SCALE GENOMIC DNA]</scope>
    <source>
        <strain evidence="6">DSM 27981</strain>
    </source>
</reference>
<dbReference type="PANTHER" id="PTHR12302:SF3">
    <property type="entry name" value="SERINE_THREONINE-PROTEIN KINASE 31"/>
    <property type="match status" value="1"/>
</dbReference>
<dbReference type="Proteomes" id="UP000199119">
    <property type="component" value="Unassembled WGS sequence"/>
</dbReference>
<dbReference type="InterPro" id="IPR016071">
    <property type="entry name" value="Staphylococal_nuclease_OB-fold"/>
</dbReference>
<keyword evidence="2 5" id="KW-0255">Endonuclease</keyword>
<dbReference type="InterPro" id="IPR035437">
    <property type="entry name" value="SNase_OB-fold_sf"/>
</dbReference>
<dbReference type="AlphaFoldDB" id="A0A1I2CEB5"/>
<dbReference type="OrthoDB" id="9805504at2"/>
<protein>
    <submittedName>
        <fullName evidence="5">Endonuclease YncB, thermonuclease family</fullName>
    </submittedName>
</protein>
<sequence length="146" mass="16081">MSATLATLFCLVVAVSDGDSLTVHCGTAGPQATQRVRIVSIDAPESRQAFGQRSRQHLAALCLRREAMLRTQGHDAYGRLLAHVHCGGQDVAAQQVGSGLAWVYAPLAGRYPELAALQRQARASRTGLWSQRRPQAPWEYRRRHPR</sequence>
<dbReference type="RefSeq" id="WP_092938986.1">
    <property type="nucleotide sequence ID" value="NZ_FONX01000004.1"/>
</dbReference>
<dbReference type="SMART" id="SM00318">
    <property type="entry name" value="SNc"/>
    <property type="match status" value="1"/>
</dbReference>
<dbReference type="EMBL" id="FONX01000004">
    <property type="protein sequence ID" value="SFE66614.1"/>
    <property type="molecule type" value="Genomic_DNA"/>
</dbReference>
<evidence type="ECO:0000256" key="3">
    <source>
        <dbReference type="ARBA" id="ARBA00022801"/>
    </source>
</evidence>
<dbReference type="PROSITE" id="PS50830">
    <property type="entry name" value="TNASE_3"/>
    <property type="match status" value="1"/>
</dbReference>
<evidence type="ECO:0000256" key="2">
    <source>
        <dbReference type="ARBA" id="ARBA00022759"/>
    </source>
</evidence>
<dbReference type="SUPFAM" id="SSF50199">
    <property type="entry name" value="Staphylococcal nuclease"/>
    <property type="match status" value="1"/>
</dbReference>
<evidence type="ECO:0000256" key="1">
    <source>
        <dbReference type="ARBA" id="ARBA00022722"/>
    </source>
</evidence>
<dbReference type="GO" id="GO:0004519">
    <property type="term" value="F:endonuclease activity"/>
    <property type="evidence" value="ECO:0007669"/>
    <property type="project" value="UniProtKB-KW"/>
</dbReference>
<evidence type="ECO:0000313" key="6">
    <source>
        <dbReference type="Proteomes" id="UP000199119"/>
    </source>
</evidence>
<keyword evidence="6" id="KW-1185">Reference proteome</keyword>
<organism evidence="5 6">
    <name type="scientific">Paracidovorax wautersii</name>
    <dbReference type="NCBI Taxonomy" id="1177982"/>
    <lineage>
        <taxon>Bacteria</taxon>
        <taxon>Pseudomonadati</taxon>
        <taxon>Pseudomonadota</taxon>
        <taxon>Betaproteobacteria</taxon>
        <taxon>Burkholderiales</taxon>
        <taxon>Comamonadaceae</taxon>
        <taxon>Paracidovorax</taxon>
    </lineage>
</organism>
<dbReference type="STRING" id="1177982.SAMN04489711_10437"/>
<feature type="domain" description="TNase-like" evidence="4">
    <location>
        <begin position="6"/>
        <end position="131"/>
    </location>
</feature>
<accession>A0A1I2CEB5</accession>
<name>A0A1I2CEB5_9BURK</name>